<dbReference type="Gene3D" id="4.10.60.10">
    <property type="entry name" value="Zinc finger, CCHC-type"/>
    <property type="match status" value="1"/>
</dbReference>
<organism evidence="4 5">
    <name type="scientific">Colocasia esculenta</name>
    <name type="common">Wild taro</name>
    <name type="synonym">Arum esculentum</name>
    <dbReference type="NCBI Taxonomy" id="4460"/>
    <lineage>
        <taxon>Eukaryota</taxon>
        <taxon>Viridiplantae</taxon>
        <taxon>Streptophyta</taxon>
        <taxon>Embryophyta</taxon>
        <taxon>Tracheophyta</taxon>
        <taxon>Spermatophyta</taxon>
        <taxon>Magnoliopsida</taxon>
        <taxon>Liliopsida</taxon>
        <taxon>Araceae</taxon>
        <taxon>Aroideae</taxon>
        <taxon>Colocasieae</taxon>
        <taxon>Colocasia</taxon>
    </lineage>
</organism>
<dbReference type="InterPro" id="IPR001878">
    <property type="entry name" value="Znf_CCHC"/>
</dbReference>
<gene>
    <name evidence="4" type="ORF">Taro_013826</name>
</gene>
<dbReference type="OrthoDB" id="5547896at2759"/>
<feature type="non-terminal residue" evidence="4">
    <location>
        <position position="125"/>
    </location>
</feature>
<keyword evidence="1" id="KW-0862">Zinc</keyword>
<feature type="region of interest" description="Disordered" evidence="2">
    <location>
        <begin position="40"/>
        <end position="72"/>
    </location>
</feature>
<keyword evidence="5" id="KW-1185">Reference proteome</keyword>
<dbReference type="Proteomes" id="UP000652761">
    <property type="component" value="Unassembled WGS sequence"/>
</dbReference>
<comment type="caution">
    <text evidence="4">The sequence shown here is derived from an EMBL/GenBank/DDBJ whole genome shotgun (WGS) entry which is preliminary data.</text>
</comment>
<feature type="domain" description="CCHC-type" evidence="3">
    <location>
        <begin position="19"/>
        <end position="34"/>
    </location>
</feature>
<dbReference type="SUPFAM" id="SSF57756">
    <property type="entry name" value="Retrovirus zinc finger-like domains"/>
    <property type="match status" value="1"/>
</dbReference>
<evidence type="ECO:0000259" key="3">
    <source>
        <dbReference type="PROSITE" id="PS50158"/>
    </source>
</evidence>
<dbReference type="SMART" id="SM00343">
    <property type="entry name" value="ZnF_C2HC"/>
    <property type="match status" value="1"/>
</dbReference>
<accession>A0A843UH61</accession>
<dbReference type="GO" id="GO:0008270">
    <property type="term" value="F:zinc ion binding"/>
    <property type="evidence" value="ECO:0007669"/>
    <property type="project" value="UniProtKB-KW"/>
</dbReference>
<keyword evidence="1" id="KW-0863">Zinc-finger</keyword>
<sequence length="125" mass="14107">VEESQQSTARQPITPPGYRCYNCNQLGHLIRNCPYPREYGYGRGVQQQQQPQQFQQPQAGRGRGASQQRGRGRVMAITRAQAEASNMIEVRARRTFHDRRPVQSRAVAVQGRYLQLCSSSSSSVV</sequence>
<dbReference type="Pfam" id="PF00098">
    <property type="entry name" value="zf-CCHC"/>
    <property type="match status" value="1"/>
</dbReference>
<name>A0A843UH61_COLES</name>
<reference evidence="4" key="1">
    <citation type="submission" date="2017-07" db="EMBL/GenBank/DDBJ databases">
        <title>Taro Niue Genome Assembly and Annotation.</title>
        <authorList>
            <person name="Atibalentja N."/>
            <person name="Keating K."/>
            <person name="Fields C.J."/>
        </authorList>
    </citation>
    <scope>NUCLEOTIDE SEQUENCE</scope>
    <source>
        <strain evidence="4">Niue_2</strain>
        <tissue evidence="4">Leaf</tissue>
    </source>
</reference>
<proteinExistence type="predicted"/>
<evidence type="ECO:0000256" key="2">
    <source>
        <dbReference type="SAM" id="MobiDB-lite"/>
    </source>
</evidence>
<evidence type="ECO:0000256" key="1">
    <source>
        <dbReference type="PROSITE-ProRule" id="PRU00047"/>
    </source>
</evidence>
<keyword evidence="1" id="KW-0479">Metal-binding</keyword>
<evidence type="ECO:0000313" key="4">
    <source>
        <dbReference type="EMBL" id="MQL81366.1"/>
    </source>
</evidence>
<dbReference type="PROSITE" id="PS50158">
    <property type="entry name" value="ZF_CCHC"/>
    <property type="match status" value="1"/>
</dbReference>
<dbReference type="InterPro" id="IPR036875">
    <property type="entry name" value="Znf_CCHC_sf"/>
</dbReference>
<dbReference type="AlphaFoldDB" id="A0A843UH61"/>
<protein>
    <recommendedName>
        <fullName evidence="3">CCHC-type domain-containing protein</fullName>
    </recommendedName>
</protein>
<dbReference type="GO" id="GO:0003676">
    <property type="term" value="F:nucleic acid binding"/>
    <property type="evidence" value="ECO:0007669"/>
    <property type="project" value="InterPro"/>
</dbReference>
<feature type="compositionally biased region" description="Low complexity" evidence="2">
    <location>
        <begin position="44"/>
        <end position="69"/>
    </location>
</feature>
<dbReference type="EMBL" id="NMUH01000563">
    <property type="protein sequence ID" value="MQL81366.1"/>
    <property type="molecule type" value="Genomic_DNA"/>
</dbReference>
<evidence type="ECO:0000313" key="5">
    <source>
        <dbReference type="Proteomes" id="UP000652761"/>
    </source>
</evidence>